<dbReference type="PANTHER" id="PTHR37460">
    <property type="entry name" value="ENDONUCLEASE III"/>
    <property type="match status" value="1"/>
</dbReference>
<evidence type="ECO:0008006" key="3">
    <source>
        <dbReference type="Google" id="ProtNLM"/>
    </source>
</evidence>
<gene>
    <name evidence="1" type="ORF">A3K90_09105</name>
</gene>
<name>A0A165LZ22_PELLU</name>
<dbReference type="AlphaFoldDB" id="A0A165LZ22"/>
<protein>
    <recommendedName>
        <fullName evidence="3">DUF123 domain-containing protein</fullName>
    </recommendedName>
</protein>
<organism evidence="1 2">
    <name type="scientific">Pelodictyon luteolum</name>
    <dbReference type="NCBI Taxonomy" id="1100"/>
    <lineage>
        <taxon>Bacteria</taxon>
        <taxon>Pseudomonadati</taxon>
        <taxon>Chlorobiota</taxon>
        <taxon>Chlorobiia</taxon>
        <taxon>Chlorobiales</taxon>
        <taxon>Chlorobiaceae</taxon>
        <taxon>Chlorobium/Pelodictyon group</taxon>
        <taxon>Pelodictyon</taxon>
    </lineage>
</organism>
<proteinExistence type="predicted"/>
<dbReference type="Proteomes" id="UP000076481">
    <property type="component" value="Unassembled WGS sequence"/>
</dbReference>
<comment type="caution">
    <text evidence="1">The sequence shown here is derived from an EMBL/GenBank/DDBJ whole genome shotgun (WGS) entry which is preliminary data.</text>
</comment>
<sequence length="191" mass="21104">MSELQCTILGEGCRMGTYILFIRLKAPLLIPFGRFMGGRPVEAPEGDYVYVGSALGERASGSPLALRLLRHASRSGKKPAHPIRRLMLREFQAAGLTSGPSARHPLKHLRWHVDYLLERREAELFRVIAIRSPLRLEDALSVVLNTHPAAEALAPRLGAQDRKQGAHLLRLYDTAAVMADMENAALHLTGN</sequence>
<dbReference type="InterPro" id="IPR002837">
    <property type="entry name" value="DUF123"/>
</dbReference>
<accession>A0A165LZ22</accession>
<evidence type="ECO:0000313" key="2">
    <source>
        <dbReference type="Proteomes" id="UP000076481"/>
    </source>
</evidence>
<dbReference type="RefSeq" id="WP_011358636.1">
    <property type="nucleotide sequence ID" value="NZ_LVWG01000021.1"/>
</dbReference>
<reference evidence="1 2" key="1">
    <citation type="submission" date="2016-03" db="EMBL/GenBank/DDBJ databases">
        <title>Speciation and ecological success in dimly lit waters: horizontal gene transfer in a green sulfur bacteria bloom unveiled by metagenomic assembly.</title>
        <authorList>
            <person name="Llorens-Mares T."/>
            <person name="Liu Z."/>
            <person name="Allen L.Z."/>
            <person name="Rusch D.B."/>
            <person name="Craig M.T."/>
            <person name="Dupont C.L."/>
            <person name="Bryant D.A."/>
            <person name="Casamayor E.O."/>
        </authorList>
    </citation>
    <scope>NUCLEOTIDE SEQUENCE [LARGE SCALE GENOMIC DNA]</scope>
    <source>
        <strain evidence="1">CIII</strain>
    </source>
</reference>
<dbReference type="PANTHER" id="PTHR37460:SF1">
    <property type="entry name" value="ENDONUCLEASE III"/>
    <property type="match status" value="1"/>
</dbReference>
<dbReference type="OMA" id="IDYLLDC"/>
<dbReference type="Pfam" id="PF01986">
    <property type="entry name" value="DUF123"/>
    <property type="match status" value="1"/>
</dbReference>
<evidence type="ECO:0000313" key="1">
    <source>
        <dbReference type="EMBL" id="KZK74605.1"/>
    </source>
</evidence>
<dbReference type="EMBL" id="LVWG01000021">
    <property type="protein sequence ID" value="KZK74605.1"/>
    <property type="molecule type" value="Genomic_DNA"/>
</dbReference>
<dbReference type="CDD" id="cd10441">
    <property type="entry name" value="GIY-YIG_COG1833"/>
    <property type="match status" value="1"/>
</dbReference>